<dbReference type="InterPro" id="IPR042100">
    <property type="entry name" value="Bug_dom1"/>
</dbReference>
<keyword evidence="4" id="KW-1185">Reference proteome</keyword>
<comment type="caution">
    <text evidence="3">The sequence shown here is derived from an EMBL/GenBank/DDBJ whole genome shotgun (WGS) entry which is preliminary data.</text>
</comment>
<feature type="chain" id="PRO_5046698660" description="Tripartite-type tricarboxylate transporter, receptor component TctC" evidence="2">
    <location>
        <begin position="21"/>
        <end position="317"/>
    </location>
</feature>
<dbReference type="EMBL" id="NRSG01000296">
    <property type="protein sequence ID" value="MBK1661396.1"/>
    <property type="molecule type" value="Genomic_DNA"/>
</dbReference>
<proteinExistence type="inferred from homology"/>
<dbReference type="RefSeq" id="WP_133219163.1">
    <property type="nucleotide sequence ID" value="NZ_NRSG01000296.1"/>
</dbReference>
<comment type="similarity">
    <text evidence="1">Belongs to the UPF0065 (bug) family.</text>
</comment>
<accession>A0ABS1D4C0</accession>
<dbReference type="PANTHER" id="PTHR42928:SF5">
    <property type="entry name" value="BLR1237 PROTEIN"/>
    <property type="match status" value="1"/>
</dbReference>
<dbReference type="CDD" id="cd07012">
    <property type="entry name" value="PBP2_Bug_TTT"/>
    <property type="match status" value="1"/>
</dbReference>
<keyword evidence="2" id="KW-0732">Signal</keyword>
<gene>
    <name evidence="3" type="ORF">CKO45_24610</name>
</gene>
<protein>
    <recommendedName>
        <fullName evidence="5">Tripartite-type tricarboxylate transporter, receptor component TctC</fullName>
    </recommendedName>
</protein>
<evidence type="ECO:0000313" key="4">
    <source>
        <dbReference type="Proteomes" id="UP000697995"/>
    </source>
</evidence>
<dbReference type="InterPro" id="IPR005064">
    <property type="entry name" value="BUG"/>
</dbReference>
<feature type="signal peptide" evidence="2">
    <location>
        <begin position="1"/>
        <end position="20"/>
    </location>
</feature>
<reference evidence="3 4" key="1">
    <citation type="journal article" date="2020" name="Microorganisms">
        <title>Osmotic Adaptation and Compatible Solute Biosynthesis of Phototrophic Bacteria as Revealed from Genome Analyses.</title>
        <authorList>
            <person name="Imhoff J.F."/>
            <person name="Rahn T."/>
            <person name="Kunzel S."/>
            <person name="Keller A."/>
            <person name="Neulinger S.C."/>
        </authorList>
    </citation>
    <scope>NUCLEOTIDE SEQUENCE [LARGE SCALE GENOMIC DNA]</scope>
    <source>
        <strain evidence="3 4">DSM 15382</strain>
    </source>
</reference>
<name>A0ABS1D4C0_9PROT</name>
<organism evidence="3 4">
    <name type="scientific">Paracraurococcus ruber</name>
    <dbReference type="NCBI Taxonomy" id="77675"/>
    <lineage>
        <taxon>Bacteria</taxon>
        <taxon>Pseudomonadati</taxon>
        <taxon>Pseudomonadota</taxon>
        <taxon>Alphaproteobacteria</taxon>
        <taxon>Acetobacterales</taxon>
        <taxon>Roseomonadaceae</taxon>
        <taxon>Paracraurococcus</taxon>
    </lineage>
</organism>
<evidence type="ECO:0000256" key="1">
    <source>
        <dbReference type="ARBA" id="ARBA00006987"/>
    </source>
</evidence>
<dbReference type="Proteomes" id="UP000697995">
    <property type="component" value="Unassembled WGS sequence"/>
</dbReference>
<dbReference type="SUPFAM" id="SSF53850">
    <property type="entry name" value="Periplasmic binding protein-like II"/>
    <property type="match status" value="1"/>
</dbReference>
<dbReference type="PANTHER" id="PTHR42928">
    <property type="entry name" value="TRICARBOXYLATE-BINDING PROTEIN"/>
    <property type="match status" value="1"/>
</dbReference>
<evidence type="ECO:0000256" key="2">
    <source>
        <dbReference type="SAM" id="SignalP"/>
    </source>
</evidence>
<dbReference type="Pfam" id="PF03401">
    <property type="entry name" value="TctC"/>
    <property type="match status" value="1"/>
</dbReference>
<evidence type="ECO:0000313" key="3">
    <source>
        <dbReference type="EMBL" id="MBK1661396.1"/>
    </source>
</evidence>
<dbReference type="Gene3D" id="3.40.190.10">
    <property type="entry name" value="Periplasmic binding protein-like II"/>
    <property type="match status" value="1"/>
</dbReference>
<dbReference type="Gene3D" id="3.40.190.150">
    <property type="entry name" value="Bordetella uptake gene, domain 1"/>
    <property type="match status" value="1"/>
</dbReference>
<sequence>MRRRALLAAAAALPVARAQAAWPDRPIRLVVPFAAGTTTDILARLCGAALAQGLGQPVVADNRAGAGGTVGTQAAAQAAPDGHTLLFGTSGTMATNPAIMPAIPYDPLRDLAPIAGYARTAVVLGVRPQLGVAGFAEFLALARQRPLSVGTAGTGTTGHLTVALVTLRAGLALTHVPYRDGSRAVADLLNGTLDAMVYHPLGFLPHIRAGTVRPLAVTGPARHPLFPAVPTLLESGLEGAVVEGWWALYAPAATPTPVVARLAGLVRDSLGAAAAREELERQGLQPMPLDPGALAALTREELAKQRALAQAANITPD</sequence>
<evidence type="ECO:0008006" key="5">
    <source>
        <dbReference type="Google" id="ProtNLM"/>
    </source>
</evidence>
<dbReference type="PIRSF" id="PIRSF017082">
    <property type="entry name" value="YflP"/>
    <property type="match status" value="1"/>
</dbReference>